<evidence type="ECO:0000313" key="4">
    <source>
        <dbReference type="Proteomes" id="UP000650994"/>
    </source>
</evidence>
<evidence type="ECO:0000313" key="3">
    <source>
        <dbReference type="EMBL" id="GGE90917.1"/>
    </source>
</evidence>
<accession>A0ABQ1TE38</accession>
<dbReference type="EMBL" id="BMFL01000003">
    <property type="protein sequence ID" value="GGE90917.1"/>
    <property type="molecule type" value="Genomic_DNA"/>
</dbReference>
<comment type="caution">
    <text evidence="3">The sequence shown here is derived from an EMBL/GenBank/DDBJ whole genome shotgun (WGS) entry which is preliminary data.</text>
</comment>
<keyword evidence="2" id="KW-0812">Transmembrane</keyword>
<feature type="region of interest" description="Disordered" evidence="1">
    <location>
        <begin position="1"/>
        <end position="21"/>
    </location>
</feature>
<organism evidence="3 4">
    <name type="scientific">Chishuiella changwenlii</name>
    <dbReference type="NCBI Taxonomy" id="1434701"/>
    <lineage>
        <taxon>Bacteria</taxon>
        <taxon>Pseudomonadati</taxon>
        <taxon>Bacteroidota</taxon>
        <taxon>Flavobacteriia</taxon>
        <taxon>Flavobacteriales</taxon>
        <taxon>Weeksellaceae</taxon>
        <taxon>Chishuiella</taxon>
    </lineage>
</organism>
<keyword evidence="2" id="KW-0472">Membrane</keyword>
<evidence type="ECO:0000256" key="2">
    <source>
        <dbReference type="SAM" id="Phobius"/>
    </source>
</evidence>
<feature type="transmembrane region" description="Helical" evidence="2">
    <location>
        <begin position="27"/>
        <end position="46"/>
    </location>
</feature>
<gene>
    <name evidence="3" type="ORF">GCM10010984_05830</name>
</gene>
<reference evidence="4" key="1">
    <citation type="journal article" date="2019" name="Int. J. Syst. Evol. Microbiol.">
        <title>The Global Catalogue of Microorganisms (GCM) 10K type strain sequencing project: providing services to taxonomists for standard genome sequencing and annotation.</title>
        <authorList>
            <consortium name="The Broad Institute Genomics Platform"/>
            <consortium name="The Broad Institute Genome Sequencing Center for Infectious Disease"/>
            <person name="Wu L."/>
            <person name="Ma J."/>
        </authorList>
    </citation>
    <scope>NUCLEOTIDE SEQUENCE [LARGE SCALE GENOMIC DNA]</scope>
    <source>
        <strain evidence="4">CGMCC 1.12707</strain>
    </source>
</reference>
<proteinExistence type="predicted"/>
<keyword evidence="2" id="KW-1133">Transmembrane helix</keyword>
<keyword evidence="4" id="KW-1185">Reference proteome</keyword>
<dbReference type="Proteomes" id="UP000650994">
    <property type="component" value="Unassembled WGS sequence"/>
</dbReference>
<protein>
    <submittedName>
        <fullName evidence="3">Uncharacterized protein</fullName>
    </submittedName>
</protein>
<sequence>MLSPKKNKIPAFKSSSKPQRSSVASKYVLKGLSVIWLIKLYLFTFLKRKSIDFFEDCKPKNLFIKEVFNFFD</sequence>
<evidence type="ECO:0000256" key="1">
    <source>
        <dbReference type="SAM" id="MobiDB-lite"/>
    </source>
</evidence>
<name>A0ABQ1TE38_9FLAO</name>